<dbReference type="SUPFAM" id="SSF52047">
    <property type="entry name" value="RNI-like"/>
    <property type="match status" value="1"/>
</dbReference>
<feature type="region of interest" description="Disordered" evidence="1">
    <location>
        <begin position="1"/>
        <end position="42"/>
    </location>
</feature>
<feature type="region of interest" description="Disordered" evidence="1">
    <location>
        <begin position="55"/>
        <end position="142"/>
    </location>
</feature>
<dbReference type="GO" id="GO:0019005">
    <property type="term" value="C:SCF ubiquitin ligase complex"/>
    <property type="evidence" value="ECO:0007669"/>
    <property type="project" value="TreeGrafter"/>
</dbReference>
<dbReference type="EMBL" id="JXNT01000009">
    <property type="protein sequence ID" value="ODM17146.1"/>
    <property type="molecule type" value="Genomic_DNA"/>
</dbReference>
<feature type="compositionally biased region" description="Polar residues" evidence="1">
    <location>
        <begin position="10"/>
        <end position="27"/>
    </location>
</feature>
<dbReference type="AlphaFoldDB" id="A0A1E3B9S2"/>
<dbReference type="FunFam" id="3.80.10.10:FF:000601">
    <property type="entry name" value="DNA repair protein Rad7, protein"/>
    <property type="match status" value="1"/>
</dbReference>
<name>A0A1E3B9S2_ASPCR</name>
<dbReference type="InterPro" id="IPR056451">
    <property type="entry name" value="Znf_Tbcl_Rhp7"/>
</dbReference>
<evidence type="ECO:0000313" key="4">
    <source>
        <dbReference type="Proteomes" id="UP000094569"/>
    </source>
</evidence>
<dbReference type="Proteomes" id="UP000094569">
    <property type="component" value="Unassembled WGS sequence"/>
</dbReference>
<dbReference type="InterPro" id="IPR032675">
    <property type="entry name" value="LRR_dom_sf"/>
</dbReference>
<reference evidence="3 4" key="1">
    <citation type="journal article" date="2016" name="BMC Genomics">
        <title>Comparative genomic and transcriptomic analyses of the Fuzhuan brick tea-fermentation fungus Aspergillus cristatus.</title>
        <authorList>
            <person name="Ge Y."/>
            <person name="Wang Y."/>
            <person name="Liu Y."/>
            <person name="Tan Y."/>
            <person name="Ren X."/>
            <person name="Zhang X."/>
            <person name="Hyde K.D."/>
            <person name="Liu Y."/>
            <person name="Liu Z."/>
        </authorList>
    </citation>
    <scope>NUCLEOTIDE SEQUENCE [LARGE SCALE GENOMIC DNA]</scope>
    <source>
        <strain evidence="3 4">GZAAS20.1005</strain>
    </source>
</reference>
<protein>
    <recommendedName>
        <fullName evidence="2">DNA repair protein rhp7 treble clef domain-containing protein</fullName>
    </recommendedName>
</protein>
<dbReference type="STRING" id="573508.A0A1E3B9S2"/>
<feature type="domain" description="DNA repair protein rhp7 treble clef" evidence="2">
    <location>
        <begin position="160"/>
        <end position="197"/>
    </location>
</feature>
<gene>
    <name evidence="3" type="ORF">SI65_07545</name>
</gene>
<comment type="caution">
    <text evidence="3">The sequence shown here is derived from an EMBL/GenBank/DDBJ whole genome shotgun (WGS) entry which is preliminary data.</text>
</comment>
<evidence type="ECO:0000313" key="3">
    <source>
        <dbReference type="EMBL" id="ODM17146.1"/>
    </source>
</evidence>
<feature type="compositionally biased region" description="Basic and acidic residues" evidence="1">
    <location>
        <begin position="56"/>
        <end position="73"/>
    </location>
</feature>
<accession>A0A1E3B9S2</accession>
<dbReference type="PANTHER" id="PTHR13318:SF234">
    <property type="entry name" value="RNI-LIKE PROTEIN"/>
    <property type="match status" value="1"/>
</dbReference>
<organism evidence="3 4">
    <name type="scientific">Aspergillus cristatus</name>
    <name type="common">Chinese Fuzhuan brick tea-fermentation fungus</name>
    <name type="synonym">Eurotium cristatum</name>
    <dbReference type="NCBI Taxonomy" id="573508"/>
    <lineage>
        <taxon>Eukaryota</taxon>
        <taxon>Fungi</taxon>
        <taxon>Dikarya</taxon>
        <taxon>Ascomycota</taxon>
        <taxon>Pezizomycotina</taxon>
        <taxon>Eurotiomycetes</taxon>
        <taxon>Eurotiomycetidae</taxon>
        <taxon>Eurotiales</taxon>
        <taxon>Aspergillaceae</taxon>
        <taxon>Aspergillus</taxon>
        <taxon>Aspergillus subgen. Aspergillus</taxon>
    </lineage>
</organism>
<proteinExistence type="predicted"/>
<dbReference type="VEuPathDB" id="FungiDB:SI65_07545"/>
<evidence type="ECO:0000259" key="2">
    <source>
        <dbReference type="Pfam" id="PF23550"/>
    </source>
</evidence>
<feature type="compositionally biased region" description="Basic and acidic residues" evidence="1">
    <location>
        <begin position="82"/>
        <end position="102"/>
    </location>
</feature>
<dbReference type="GO" id="GO:0031146">
    <property type="term" value="P:SCF-dependent proteasomal ubiquitin-dependent protein catabolic process"/>
    <property type="evidence" value="ECO:0007669"/>
    <property type="project" value="TreeGrafter"/>
</dbReference>
<keyword evidence="4" id="KW-1185">Reference proteome</keyword>
<dbReference type="Gene3D" id="3.80.10.10">
    <property type="entry name" value="Ribonuclease Inhibitor"/>
    <property type="match status" value="2"/>
</dbReference>
<dbReference type="OrthoDB" id="1924287at2759"/>
<evidence type="ECO:0000256" key="1">
    <source>
        <dbReference type="SAM" id="MobiDB-lite"/>
    </source>
</evidence>
<dbReference type="PANTHER" id="PTHR13318">
    <property type="entry name" value="PARTNER OF PAIRED, ISOFORM B-RELATED"/>
    <property type="match status" value="1"/>
</dbReference>
<dbReference type="Pfam" id="PF23550">
    <property type="entry name" value="zf_Tbcl_Rhp7"/>
    <property type="match status" value="1"/>
</dbReference>
<sequence length="633" mass="71652">MTEDSLVDKSPTSPHYHSGPASHNGSKICTRRNRIRGPQSALTDFLASNNISAHQIHQDYQRRVREAEQREAAEQETAEQEYSQHEHDDDYQEAHAGESPEQKKKRKRKEATTLAKIKQSKEFARRKSQRLMDVAGDDSDEEHDDMLAKEMIDEKSRPIPGQLENCEKCGKRFTVTPYSKTGPNGGLLCVKCSKDVADDAKKTTPRKRGPRSGRRQVQSNLLDGIIQYGAMSLAEMCTKKVAENIDDVEEFGDLPSPLLHRLSQILSKRRVLTPRTLNLFLRPELHSIDIYDCAKLETDDFQKIFAYMPSLTQVNLRYAGQLKDRVLEYMTDRNSQIKDLQFDAVNLVTDACWRRVFQKYGSQLESVKLSNLDYSFDDETVEDMCKHCTGLRRLKLTQCWKTGDRSLKAIAGLKSLEHLSLNFVEETSKEELGDIILNVGSNLQTLSLDGFHHADDHVLGLIHSKCHSLVKFRLSDNAVCTDQAYAQLFTGWQNPPLEYVDLSSTRDVDNSNPDGPEELIGLASQGFVALMDHSGSKIQKLNIASCRHVSREAFEEIFSEGKKYPHLTELDVSFHMVMDDFLIGRIFRCCPAIKKLVAFACFNVRDVRVPAGVALIGSLRAQDPIVVEGRFQK</sequence>